<dbReference type="EMBL" id="CAXLJM020000085">
    <property type="protein sequence ID" value="CAL8130797.1"/>
    <property type="molecule type" value="Genomic_DNA"/>
</dbReference>
<keyword evidence="1" id="KW-1133">Transmembrane helix</keyword>
<feature type="chain" id="PRO_5045312455" evidence="2">
    <location>
        <begin position="25"/>
        <end position="778"/>
    </location>
</feature>
<feature type="signal peptide" evidence="2">
    <location>
        <begin position="1"/>
        <end position="24"/>
    </location>
</feature>
<keyword evidence="1" id="KW-0472">Membrane</keyword>
<keyword evidence="2" id="KW-0732">Signal</keyword>
<evidence type="ECO:0000256" key="2">
    <source>
        <dbReference type="SAM" id="SignalP"/>
    </source>
</evidence>
<proteinExistence type="predicted"/>
<sequence>MLRTRFYWLLALIVLSSALVRTLTIDDSTIDLSKELKVFENCTLNVVLNHVKSVSSSNQSFNLKPLDTPLILLNLLYKLRRKGDDPPYVSMQCGKHCVDLIDQVGYMFIAPPPPKQTCIALVYINPKPCNTWTHNVKTTRFDVTKLLSKNFLNPITSYISRARKVDLRLLKSGMYFVHIEKMRSVGEHHKRNYFDSIAYLMDMLWADGFVIFSRRQGILTKISIGIHYSRLSKAFIPIYTALRVMIDFKQYYTQIEQDCPKENPYLRTRCMIKRRKWLDDESLMTFSISDINIPTDFEKLYMKKTTSITFLIAENAPLNLPNPAYLLDLNEQANDIRQVFVQTLFPNSTILASQDISYVMSEAYPIFAFHASEYMLSEASFTTKSDFMHFVTCYPTKQPGWLSLLGYISAYDAVTWLILVGLAFLSGLFLKREAKALDWMHCFFVFNVLLGQGTAAVKRFKSIGGAWVLAGVVLTFYYQGDNINKLTAPLQPKKLSVFDDLLRSNFTLYSPLRESKSFKTMLDSFKWLGGGRIDSTDIFDNLKLPLFAGLFVKNQISMTKREAEAKIKSIVHMPGSFEEMLEMVKFEFFLGEISKCRETVFVDVANEVEVMKQKLQTRGIDKSELSWSTVPYAAMWYNNWQFQRQPYPDMWLLMRMRSVFQSGLLELWYDWKNRIVAWNDTVALATNIDRSETGLSLNGNLIVVFDLHGVVLAVAVFAFILESLPNIVFNVWLILTLSICLLRKGTYFIASFINRFARKIAATCVDHVNPNICSHCCK</sequence>
<evidence type="ECO:0000256" key="1">
    <source>
        <dbReference type="SAM" id="Phobius"/>
    </source>
</evidence>
<feature type="transmembrane region" description="Helical" evidence="1">
    <location>
        <begin position="727"/>
        <end position="750"/>
    </location>
</feature>
<reference evidence="3 4" key="1">
    <citation type="submission" date="2024-08" db="EMBL/GenBank/DDBJ databases">
        <authorList>
            <person name="Cucini C."/>
            <person name="Frati F."/>
        </authorList>
    </citation>
    <scope>NUCLEOTIDE SEQUENCE [LARGE SCALE GENOMIC DNA]</scope>
</reference>
<accession>A0ABP1RMH3</accession>
<keyword evidence="1" id="KW-0812">Transmembrane</keyword>
<protein>
    <submittedName>
        <fullName evidence="3">Uncharacterized protein</fullName>
    </submittedName>
</protein>
<evidence type="ECO:0000313" key="3">
    <source>
        <dbReference type="EMBL" id="CAL8130797.1"/>
    </source>
</evidence>
<organism evidence="3 4">
    <name type="scientific">Orchesella dallaii</name>
    <dbReference type="NCBI Taxonomy" id="48710"/>
    <lineage>
        <taxon>Eukaryota</taxon>
        <taxon>Metazoa</taxon>
        <taxon>Ecdysozoa</taxon>
        <taxon>Arthropoda</taxon>
        <taxon>Hexapoda</taxon>
        <taxon>Collembola</taxon>
        <taxon>Entomobryomorpha</taxon>
        <taxon>Entomobryoidea</taxon>
        <taxon>Orchesellidae</taxon>
        <taxon>Orchesellinae</taxon>
        <taxon>Orchesella</taxon>
    </lineage>
</organism>
<feature type="transmembrane region" description="Helical" evidence="1">
    <location>
        <begin position="700"/>
        <end position="721"/>
    </location>
</feature>
<feature type="transmembrane region" description="Helical" evidence="1">
    <location>
        <begin position="401"/>
        <end position="425"/>
    </location>
</feature>
<name>A0ABP1RMH3_9HEXA</name>
<keyword evidence="4" id="KW-1185">Reference proteome</keyword>
<evidence type="ECO:0000313" key="4">
    <source>
        <dbReference type="Proteomes" id="UP001642540"/>
    </source>
</evidence>
<dbReference type="Proteomes" id="UP001642540">
    <property type="component" value="Unassembled WGS sequence"/>
</dbReference>
<comment type="caution">
    <text evidence="3">The sequence shown here is derived from an EMBL/GenBank/DDBJ whole genome shotgun (WGS) entry which is preliminary data.</text>
</comment>
<gene>
    <name evidence="3" type="ORF">ODALV1_LOCUS23888</name>
</gene>